<evidence type="ECO:0000256" key="9">
    <source>
        <dbReference type="ARBA" id="ARBA00022842"/>
    </source>
</evidence>
<dbReference type="InterPro" id="IPR005475">
    <property type="entry name" value="Transketolase-like_Pyr-bd"/>
</dbReference>
<evidence type="ECO:0000256" key="11">
    <source>
        <dbReference type="ARBA" id="ARBA00023052"/>
    </source>
</evidence>
<evidence type="ECO:0000256" key="1">
    <source>
        <dbReference type="ARBA" id="ARBA00001946"/>
    </source>
</evidence>
<evidence type="ECO:0000256" key="2">
    <source>
        <dbReference type="ARBA" id="ARBA00001964"/>
    </source>
</evidence>
<feature type="compositionally biased region" description="Basic and acidic residues" evidence="13">
    <location>
        <begin position="17"/>
        <end position="28"/>
    </location>
</feature>
<dbReference type="EMBL" id="JADFTS010000002">
    <property type="protein sequence ID" value="KAF9618667.1"/>
    <property type="molecule type" value="Genomic_DNA"/>
</dbReference>
<dbReference type="GO" id="GO:0008661">
    <property type="term" value="F:1-deoxy-D-xylulose-5-phosphate synthase activity"/>
    <property type="evidence" value="ECO:0007669"/>
    <property type="project" value="UniProtKB-EC"/>
</dbReference>
<dbReference type="InterPro" id="IPR005477">
    <property type="entry name" value="Dxylulose-5-P_synthase"/>
</dbReference>
<dbReference type="GO" id="GO:0016114">
    <property type="term" value="P:terpenoid biosynthetic process"/>
    <property type="evidence" value="ECO:0007669"/>
    <property type="project" value="InterPro"/>
</dbReference>
<dbReference type="SMART" id="SM00861">
    <property type="entry name" value="Transket_pyr"/>
    <property type="match status" value="1"/>
</dbReference>
<gene>
    <name evidence="15" type="ORF">IFM89_002362</name>
</gene>
<evidence type="ECO:0000256" key="10">
    <source>
        <dbReference type="ARBA" id="ARBA00022977"/>
    </source>
</evidence>
<comment type="subunit">
    <text evidence="5">Homodimer.</text>
</comment>
<dbReference type="GO" id="GO:0015995">
    <property type="term" value="P:chlorophyll biosynthetic process"/>
    <property type="evidence" value="ECO:0007669"/>
    <property type="project" value="TreeGrafter"/>
</dbReference>
<feature type="region of interest" description="Disordered" evidence="13">
    <location>
        <begin position="1"/>
        <end position="28"/>
    </location>
</feature>
<dbReference type="CDD" id="cd02007">
    <property type="entry name" value="TPP_DXS"/>
    <property type="match status" value="1"/>
</dbReference>
<keyword evidence="16" id="KW-1185">Reference proteome</keyword>
<dbReference type="PANTHER" id="PTHR43322:SF5">
    <property type="entry name" value="1-DEOXY-D-XYLULOSE-5-PHOSPHATE SYNTHASE, CHLOROPLASTIC"/>
    <property type="match status" value="1"/>
</dbReference>
<keyword evidence="10" id="KW-0784">Thiamine biosynthesis</keyword>
<dbReference type="InterPro" id="IPR020826">
    <property type="entry name" value="Transketolase_BS"/>
</dbReference>
<dbReference type="SUPFAM" id="SSF52922">
    <property type="entry name" value="TK C-terminal domain-like"/>
    <property type="match status" value="1"/>
</dbReference>
<dbReference type="GO" id="GO:0046872">
    <property type="term" value="F:metal ion binding"/>
    <property type="evidence" value="ECO:0007669"/>
    <property type="project" value="UniProtKB-KW"/>
</dbReference>
<dbReference type="GO" id="GO:0009228">
    <property type="term" value="P:thiamine biosynthetic process"/>
    <property type="evidence" value="ECO:0007669"/>
    <property type="project" value="UniProtKB-KW"/>
</dbReference>
<dbReference type="UniPathway" id="UPA00064">
    <property type="reaction ID" value="UER00091"/>
</dbReference>
<keyword evidence="11" id="KW-0786">Thiamine pyrophosphate</keyword>
<proteinExistence type="inferred from homology"/>
<keyword evidence="7" id="KW-0808">Transferase</keyword>
<dbReference type="Pfam" id="PF02780">
    <property type="entry name" value="Transketolase_C"/>
    <property type="match status" value="1"/>
</dbReference>
<evidence type="ECO:0000256" key="13">
    <source>
        <dbReference type="SAM" id="MobiDB-lite"/>
    </source>
</evidence>
<dbReference type="Gene3D" id="3.40.50.970">
    <property type="match status" value="3"/>
</dbReference>
<comment type="cofactor">
    <cofactor evidence="1">
        <name>Mg(2+)</name>
        <dbReference type="ChEBI" id="CHEBI:18420"/>
    </cofactor>
</comment>
<dbReference type="Pfam" id="PF02779">
    <property type="entry name" value="Transket_pyr"/>
    <property type="match status" value="2"/>
</dbReference>
<comment type="cofactor">
    <cofactor evidence="2">
        <name>thiamine diphosphate</name>
        <dbReference type="ChEBI" id="CHEBI:58937"/>
    </cofactor>
</comment>
<comment type="caution">
    <text evidence="15">The sequence shown here is derived from an EMBL/GenBank/DDBJ whole genome shotgun (WGS) entry which is preliminary data.</text>
</comment>
<evidence type="ECO:0000256" key="12">
    <source>
        <dbReference type="ARBA" id="ARBA00023229"/>
    </source>
</evidence>
<organism evidence="15 16">
    <name type="scientific">Coptis chinensis</name>
    <dbReference type="NCBI Taxonomy" id="261450"/>
    <lineage>
        <taxon>Eukaryota</taxon>
        <taxon>Viridiplantae</taxon>
        <taxon>Streptophyta</taxon>
        <taxon>Embryophyta</taxon>
        <taxon>Tracheophyta</taxon>
        <taxon>Spermatophyta</taxon>
        <taxon>Magnoliopsida</taxon>
        <taxon>Ranunculales</taxon>
        <taxon>Ranunculaceae</taxon>
        <taxon>Coptidoideae</taxon>
        <taxon>Coptis</taxon>
    </lineage>
</organism>
<dbReference type="InterPro" id="IPR049557">
    <property type="entry name" value="Transketolase_CS"/>
</dbReference>
<evidence type="ECO:0000256" key="6">
    <source>
        <dbReference type="ARBA" id="ARBA00013150"/>
    </source>
</evidence>
<feature type="domain" description="Transketolase-like pyrimidine-binding" evidence="14">
    <location>
        <begin position="526"/>
        <end position="666"/>
    </location>
</feature>
<comment type="pathway">
    <text evidence="3">Metabolic intermediate biosynthesis; 1-deoxy-D-xylulose 5-phosphate biosynthesis; 1-deoxy-D-xylulose 5-phosphate from D-glyceraldehyde 3-phosphate and pyruvate: step 1/1.</text>
</comment>
<sequence length="822" mass="89929">MDESNVSMVNSENDEVTDTRDTSVSRPEADRLYEEDKTTFYSLQFKTLEEAYKFYNDYSKRRFLCLATGERDPKHLILRKCKRAPKAITRFKCEARSELGFDFQAKLWIVKDFVGDHTHSLVLYPSSMFGRSHRKVPQHDLEYARTLNDVGATDTHKTSSLCSHLLQYPFQQNIVQVRKRSGEVRASLSEKGEYHSQRPPTPLLDTINYPIHMKNLSIKELKQLADELRSDVIFNVSKTGGHLGSSLGVVELTVALHYVFNVPQDKFLWDVGHQTYPHKILTGRRDKMQTLRQTNGLAGFTKRSESEYDCFGAGHSSTSISAALGMAVGRDLKGRDNHVVAIIGDGAMTAGQAYEAMNNAGYLDTDMIVILNDNKQVSLPTANLDGPIPPVGALSSALSRLQSSRPLRELREVAKGVTKQLGGSVHEIAAKVDEYTRGMISGSGSSLFEELGLYYIGPVDGHNIDDLVTILKEVKSTHTTGPVLIHVVTDKGRGYPYAERAADKYHGVAKFDPATGKQFKGSSSTQSYTTYFAEALIAEAEADKGVVAIHAAMGGGTGLNMFLRRFPTRCFDVGIAEQHAVTFAAGLACEGLKPFLRFALDRAGLVGADGPTHAGSFDVTFMACLPNMVVMAPSDEGELFHMVATAAAIDDRPSCFRYPRGNGIGVELPPGNKGIPLEVGKGRILVEGERVALLGYGTAVRSCVAAASMVEQHGLRLTVADARFCKPLDQALIRRLANSHEVLITVEEGSIGGFGSHVAHFLALNGLFDGKLKWRPLVLPDRYIDHGSPVDQMMAAGMTPSHIAATVFNLLGQTREALEIMS</sequence>
<dbReference type="GO" id="GO:0009507">
    <property type="term" value="C:chloroplast"/>
    <property type="evidence" value="ECO:0007669"/>
    <property type="project" value="TreeGrafter"/>
</dbReference>
<dbReference type="Gene3D" id="3.40.50.920">
    <property type="match status" value="1"/>
</dbReference>
<dbReference type="NCBIfam" id="TIGR00204">
    <property type="entry name" value="dxs"/>
    <property type="match status" value="1"/>
</dbReference>
<accession>A0A835M6X8</accession>
<evidence type="ECO:0000313" key="16">
    <source>
        <dbReference type="Proteomes" id="UP000631114"/>
    </source>
</evidence>
<dbReference type="PROSITE" id="PS00801">
    <property type="entry name" value="TRANSKETOLASE_1"/>
    <property type="match status" value="1"/>
</dbReference>
<reference evidence="15 16" key="1">
    <citation type="submission" date="2020-10" db="EMBL/GenBank/DDBJ databases">
        <title>The Coptis chinensis genome and diversification of protoberbering-type alkaloids.</title>
        <authorList>
            <person name="Wang B."/>
            <person name="Shu S."/>
            <person name="Song C."/>
            <person name="Liu Y."/>
        </authorList>
    </citation>
    <scope>NUCLEOTIDE SEQUENCE [LARGE SCALE GENOMIC DNA]</scope>
    <source>
        <strain evidence="15">HL-2020</strain>
        <tissue evidence="15">Leaf</tissue>
    </source>
</reference>
<keyword evidence="8" id="KW-0479">Metal-binding</keyword>
<feature type="compositionally biased region" description="Polar residues" evidence="13">
    <location>
        <begin position="1"/>
        <end position="11"/>
    </location>
</feature>
<dbReference type="FunFam" id="3.40.50.920:FF:000002">
    <property type="entry name" value="1-deoxy-D-xylulose-5-phosphate synthase"/>
    <property type="match status" value="1"/>
</dbReference>
<dbReference type="PROSITE" id="PS00802">
    <property type="entry name" value="TRANSKETOLASE_2"/>
    <property type="match status" value="1"/>
</dbReference>
<protein>
    <recommendedName>
        <fullName evidence="6">1-deoxy-D-xylulose-5-phosphate synthase</fullName>
        <ecNumber evidence="6">2.2.1.7</ecNumber>
    </recommendedName>
</protein>
<dbReference type="EC" id="2.2.1.7" evidence="6"/>
<evidence type="ECO:0000256" key="5">
    <source>
        <dbReference type="ARBA" id="ARBA00011738"/>
    </source>
</evidence>
<dbReference type="Proteomes" id="UP000631114">
    <property type="component" value="Unassembled WGS sequence"/>
</dbReference>
<name>A0A835M6X8_9MAGN</name>
<comment type="similarity">
    <text evidence="4">Belongs to the transketolase family. DXPS subfamily.</text>
</comment>
<evidence type="ECO:0000256" key="8">
    <source>
        <dbReference type="ARBA" id="ARBA00022723"/>
    </source>
</evidence>
<keyword evidence="9" id="KW-0460">Magnesium</keyword>
<dbReference type="AlphaFoldDB" id="A0A835M6X8"/>
<evidence type="ECO:0000313" key="15">
    <source>
        <dbReference type="EMBL" id="KAF9618667.1"/>
    </source>
</evidence>
<evidence type="ECO:0000256" key="3">
    <source>
        <dbReference type="ARBA" id="ARBA00004980"/>
    </source>
</evidence>
<evidence type="ECO:0000256" key="7">
    <source>
        <dbReference type="ARBA" id="ARBA00022679"/>
    </source>
</evidence>
<dbReference type="Pfam" id="PF13292">
    <property type="entry name" value="DXP_synthase_N"/>
    <property type="match status" value="1"/>
</dbReference>
<dbReference type="InterPro" id="IPR029061">
    <property type="entry name" value="THDP-binding"/>
</dbReference>
<dbReference type="GO" id="GO:0019682">
    <property type="term" value="P:glyceraldehyde-3-phosphate metabolic process"/>
    <property type="evidence" value="ECO:0007669"/>
    <property type="project" value="UniProtKB-ARBA"/>
</dbReference>
<evidence type="ECO:0000259" key="14">
    <source>
        <dbReference type="SMART" id="SM00861"/>
    </source>
</evidence>
<dbReference type="HAMAP" id="MF_00315">
    <property type="entry name" value="DXP_synth"/>
    <property type="match status" value="1"/>
</dbReference>
<dbReference type="InterPro" id="IPR009014">
    <property type="entry name" value="Transketo_C/PFOR_II"/>
</dbReference>
<evidence type="ECO:0000256" key="4">
    <source>
        <dbReference type="ARBA" id="ARBA00011081"/>
    </source>
</evidence>
<keyword evidence="12" id="KW-0414">Isoprene biosynthesis</keyword>
<dbReference type="CDD" id="cd07033">
    <property type="entry name" value="TPP_PYR_DXS_TK_like"/>
    <property type="match status" value="1"/>
</dbReference>
<dbReference type="InterPro" id="IPR033248">
    <property type="entry name" value="Transketolase_C"/>
</dbReference>
<dbReference type="PANTHER" id="PTHR43322">
    <property type="entry name" value="1-D-DEOXYXYLULOSE 5-PHOSPHATE SYNTHASE-RELATED"/>
    <property type="match status" value="1"/>
</dbReference>
<dbReference type="SUPFAM" id="SSF52518">
    <property type="entry name" value="Thiamin diphosphate-binding fold (THDP-binding)"/>
    <property type="match status" value="1"/>
</dbReference>
<dbReference type="OrthoDB" id="10266385at2759"/>